<dbReference type="AlphaFoldDB" id="A0A9Y2MVS3"/>
<keyword evidence="3" id="KW-1185">Reference proteome</keyword>
<name>A0A9Y2MVS3_9PSEU</name>
<evidence type="ECO:0000313" key="3">
    <source>
        <dbReference type="Proteomes" id="UP001236014"/>
    </source>
</evidence>
<dbReference type="RefSeq" id="WP_285970982.1">
    <property type="nucleotide sequence ID" value="NZ_CP127294.1"/>
</dbReference>
<evidence type="ECO:0000313" key="2">
    <source>
        <dbReference type="EMBL" id="WIX80351.1"/>
    </source>
</evidence>
<proteinExistence type="predicted"/>
<dbReference type="Proteomes" id="UP001236014">
    <property type="component" value="Chromosome"/>
</dbReference>
<feature type="region of interest" description="Disordered" evidence="1">
    <location>
        <begin position="55"/>
        <end position="77"/>
    </location>
</feature>
<reference evidence="2 3" key="1">
    <citation type="submission" date="2023-06" db="EMBL/GenBank/DDBJ databases">
        <authorList>
            <person name="Oyuntsetseg B."/>
            <person name="Kim S.B."/>
        </authorList>
    </citation>
    <scope>NUCLEOTIDE SEQUENCE [LARGE SCALE GENOMIC DNA]</scope>
    <source>
        <strain evidence="2 3">2-15</strain>
    </source>
</reference>
<accession>A0A9Y2MVS3</accession>
<organism evidence="2 3">
    <name type="scientific">Amycolatopsis carbonis</name>
    <dbReference type="NCBI Taxonomy" id="715471"/>
    <lineage>
        <taxon>Bacteria</taxon>
        <taxon>Bacillati</taxon>
        <taxon>Actinomycetota</taxon>
        <taxon>Actinomycetes</taxon>
        <taxon>Pseudonocardiales</taxon>
        <taxon>Pseudonocardiaceae</taxon>
        <taxon>Amycolatopsis</taxon>
    </lineage>
</organism>
<dbReference type="KEGG" id="acab:QRX50_06105"/>
<sequence>MTHSATGPVDLEAAEQADERLGVNKSQWFTKGWRKFRDAPLADDVVYRLARRARKGMTTPEAAEERIERVRRRSRRR</sequence>
<evidence type="ECO:0000256" key="1">
    <source>
        <dbReference type="SAM" id="MobiDB-lite"/>
    </source>
</evidence>
<dbReference type="EMBL" id="CP127294">
    <property type="protein sequence ID" value="WIX80351.1"/>
    <property type="molecule type" value="Genomic_DNA"/>
</dbReference>
<gene>
    <name evidence="2" type="ORF">QRX50_06105</name>
</gene>
<protein>
    <submittedName>
        <fullName evidence="2">Uncharacterized protein</fullName>
    </submittedName>
</protein>